<dbReference type="Pfam" id="PF10551">
    <property type="entry name" value="MULE"/>
    <property type="match status" value="1"/>
</dbReference>
<feature type="region of interest" description="Disordered" evidence="1">
    <location>
        <begin position="65"/>
        <end position="87"/>
    </location>
</feature>
<dbReference type="AlphaFoldDB" id="K0R8G0"/>
<proteinExistence type="predicted"/>
<feature type="compositionally biased region" description="Basic residues" evidence="1">
    <location>
        <begin position="422"/>
        <end position="435"/>
    </location>
</feature>
<evidence type="ECO:0000313" key="4">
    <source>
        <dbReference type="EMBL" id="EJK49300.1"/>
    </source>
</evidence>
<keyword evidence="2" id="KW-0812">Transmembrane</keyword>
<feature type="region of interest" description="Disordered" evidence="1">
    <location>
        <begin position="1"/>
        <end position="25"/>
    </location>
</feature>
<keyword evidence="2" id="KW-1133">Transmembrane helix</keyword>
<dbReference type="InterPro" id="IPR018289">
    <property type="entry name" value="MULE_transposase_dom"/>
</dbReference>
<organism evidence="4 5">
    <name type="scientific">Thalassiosira oceanica</name>
    <name type="common">Marine diatom</name>
    <dbReference type="NCBI Taxonomy" id="159749"/>
    <lineage>
        <taxon>Eukaryota</taxon>
        <taxon>Sar</taxon>
        <taxon>Stramenopiles</taxon>
        <taxon>Ochrophyta</taxon>
        <taxon>Bacillariophyta</taxon>
        <taxon>Coscinodiscophyceae</taxon>
        <taxon>Thalassiosirophycidae</taxon>
        <taxon>Thalassiosirales</taxon>
        <taxon>Thalassiosiraceae</taxon>
        <taxon>Thalassiosira</taxon>
    </lineage>
</organism>
<keyword evidence="2" id="KW-0472">Membrane</keyword>
<evidence type="ECO:0000313" key="5">
    <source>
        <dbReference type="Proteomes" id="UP000266841"/>
    </source>
</evidence>
<feature type="transmembrane region" description="Helical" evidence="2">
    <location>
        <begin position="240"/>
        <end position="262"/>
    </location>
</feature>
<reference evidence="4 5" key="1">
    <citation type="journal article" date="2012" name="Genome Biol.">
        <title>Genome and low-iron response of an oceanic diatom adapted to chronic iron limitation.</title>
        <authorList>
            <person name="Lommer M."/>
            <person name="Specht M."/>
            <person name="Roy A.S."/>
            <person name="Kraemer L."/>
            <person name="Andreson R."/>
            <person name="Gutowska M.A."/>
            <person name="Wolf J."/>
            <person name="Bergner S.V."/>
            <person name="Schilhabel M.B."/>
            <person name="Klostermeier U.C."/>
            <person name="Beiko R.G."/>
            <person name="Rosenstiel P."/>
            <person name="Hippler M."/>
            <person name="Laroche J."/>
        </authorList>
    </citation>
    <scope>NUCLEOTIDE SEQUENCE [LARGE SCALE GENOMIC DNA]</scope>
    <source>
        <strain evidence="4 5">CCMP1005</strain>
    </source>
</reference>
<dbReference type="OrthoDB" id="116650at2759"/>
<name>K0R8G0_THAOC</name>
<evidence type="ECO:0000256" key="1">
    <source>
        <dbReference type="SAM" id="MobiDB-lite"/>
    </source>
</evidence>
<gene>
    <name evidence="4" type="ORF">THAOC_31845</name>
</gene>
<evidence type="ECO:0000259" key="3">
    <source>
        <dbReference type="Pfam" id="PF10551"/>
    </source>
</evidence>
<feature type="domain" description="MULE transposase" evidence="3">
    <location>
        <begin position="198"/>
        <end position="264"/>
    </location>
</feature>
<dbReference type="EMBL" id="AGNL01044949">
    <property type="protein sequence ID" value="EJK49300.1"/>
    <property type="molecule type" value="Genomic_DNA"/>
</dbReference>
<protein>
    <recommendedName>
        <fullName evidence="3">MULE transposase domain-containing protein</fullName>
    </recommendedName>
</protein>
<accession>K0R8G0</accession>
<evidence type="ECO:0000256" key="2">
    <source>
        <dbReference type="SAM" id="Phobius"/>
    </source>
</evidence>
<dbReference type="Proteomes" id="UP000266841">
    <property type="component" value="Unassembled WGS sequence"/>
</dbReference>
<comment type="caution">
    <text evidence="4">The sequence shown here is derived from an EMBL/GenBank/DDBJ whole genome shotgun (WGS) entry which is preliminary data.</text>
</comment>
<feature type="region of interest" description="Disordered" evidence="1">
    <location>
        <begin position="414"/>
        <end position="457"/>
    </location>
</feature>
<sequence length="457" mass="50984">MKFTENAVEKAAADHGTVASPSSLNRARFGYPQHYRREYEHGVRFPGQLPPNYDGSYTSMFGNYRPHPTSEPAPRPARRGPANPYAAGSLTSRRFHEQINRQESSAPIASTVPDHASASAASAYGSRSGTRFVVQHPNTANDSRAAVGSAAPGGALDDYNLINKTNNSLEDYNLSFDAPKNWGQVLIMSAYIPSLEINVPVYYVLMSHKTTECYHDALSAIMRDTQYKMGVDAVVTDFEVALFSTIALFFPAAVIIGCFFHFKQALKRQLTKMRIPEDQIKYAMRPGKLDEIVALPPTELHDVGFSYVYGKLMDGMEASPYVESEVKPEQWAPFFDTYLSGVQSPLQAQRLPYESAEPPPVFCWIEQGDGYSGDEVQRVQDWPTEAPRVQESRAATERTSLDRSFADVMAVYDSDSEPLARRSTKAIKKRRKSLKRLSLNTQKNNRDARAKKRRGAA</sequence>
<keyword evidence="5" id="KW-1185">Reference proteome</keyword>